<dbReference type="Proteomes" id="UP000224567">
    <property type="component" value="Unassembled WGS sequence"/>
</dbReference>
<protein>
    <submittedName>
        <fullName evidence="1">Cytochrome c biogenesis ccmB-like mitochondrial protein</fullName>
    </submittedName>
</protein>
<proteinExistence type="predicted"/>
<sequence length="79" mass="9313">MLSDLNDGIDSFTLWNSKWRLSLPKGEEFLSENQWKHWTGEILRAFKEGFRGFPMLQLPYQFGRSGMDWLNISRSDEIG</sequence>
<dbReference type="EMBL" id="MLFT02000005">
    <property type="protein sequence ID" value="PHT48489.1"/>
    <property type="molecule type" value="Genomic_DNA"/>
</dbReference>
<reference evidence="2" key="2">
    <citation type="journal article" date="2017" name="J. Anim. Genet.">
        <title>Multiple reference genome sequences of hot pepper reveal the massive evolution of plant disease resistance genes by retroduplication.</title>
        <authorList>
            <person name="Kim S."/>
            <person name="Park J."/>
            <person name="Yeom S.-I."/>
            <person name="Kim Y.-M."/>
            <person name="Seo E."/>
            <person name="Kim K.-T."/>
            <person name="Kim M.-S."/>
            <person name="Lee J.M."/>
            <person name="Cheong K."/>
            <person name="Shin H.-S."/>
            <person name="Kim S.-B."/>
            <person name="Han K."/>
            <person name="Lee J."/>
            <person name="Park M."/>
            <person name="Lee H.-A."/>
            <person name="Lee H.-Y."/>
            <person name="Lee Y."/>
            <person name="Oh S."/>
            <person name="Lee J.H."/>
            <person name="Choi E."/>
            <person name="Choi E."/>
            <person name="Lee S.E."/>
            <person name="Jeon J."/>
            <person name="Kim H."/>
            <person name="Choi G."/>
            <person name="Song H."/>
            <person name="Lee J."/>
            <person name="Lee S.-C."/>
            <person name="Kwon J.-K."/>
            <person name="Lee H.-Y."/>
            <person name="Koo N."/>
            <person name="Hong Y."/>
            <person name="Kim R.W."/>
            <person name="Kang W.-H."/>
            <person name="Huh J.H."/>
            <person name="Kang B.-C."/>
            <person name="Yang T.-J."/>
            <person name="Lee Y.-H."/>
            <person name="Bennetzen J.L."/>
            <person name="Choi D."/>
        </authorList>
    </citation>
    <scope>NUCLEOTIDE SEQUENCE [LARGE SCALE GENOMIC DNA]</scope>
    <source>
        <strain evidence="2">cv. PBC81</strain>
    </source>
</reference>
<keyword evidence="2" id="KW-1185">Reference proteome</keyword>
<comment type="caution">
    <text evidence="1">The sequence shown here is derived from an EMBL/GenBank/DDBJ whole genome shotgun (WGS) entry which is preliminary data.</text>
</comment>
<organism evidence="1 2">
    <name type="scientific">Capsicum baccatum</name>
    <name type="common">Peruvian pepper</name>
    <dbReference type="NCBI Taxonomy" id="33114"/>
    <lineage>
        <taxon>Eukaryota</taxon>
        <taxon>Viridiplantae</taxon>
        <taxon>Streptophyta</taxon>
        <taxon>Embryophyta</taxon>
        <taxon>Tracheophyta</taxon>
        <taxon>Spermatophyta</taxon>
        <taxon>Magnoliopsida</taxon>
        <taxon>eudicotyledons</taxon>
        <taxon>Gunneridae</taxon>
        <taxon>Pentapetalae</taxon>
        <taxon>asterids</taxon>
        <taxon>lamiids</taxon>
        <taxon>Solanales</taxon>
        <taxon>Solanaceae</taxon>
        <taxon>Solanoideae</taxon>
        <taxon>Capsiceae</taxon>
        <taxon>Capsicum</taxon>
    </lineage>
</organism>
<accession>A0A2G2WTJ2</accession>
<evidence type="ECO:0000313" key="1">
    <source>
        <dbReference type="EMBL" id="PHT48489.1"/>
    </source>
</evidence>
<reference evidence="1 2" key="1">
    <citation type="journal article" date="2017" name="Genome Biol.">
        <title>New reference genome sequences of hot pepper reveal the massive evolution of plant disease-resistance genes by retroduplication.</title>
        <authorList>
            <person name="Kim S."/>
            <person name="Park J."/>
            <person name="Yeom S.I."/>
            <person name="Kim Y.M."/>
            <person name="Seo E."/>
            <person name="Kim K.T."/>
            <person name="Kim M.S."/>
            <person name="Lee J.M."/>
            <person name="Cheong K."/>
            <person name="Shin H.S."/>
            <person name="Kim S.B."/>
            <person name="Han K."/>
            <person name="Lee J."/>
            <person name="Park M."/>
            <person name="Lee H.A."/>
            <person name="Lee H.Y."/>
            <person name="Lee Y."/>
            <person name="Oh S."/>
            <person name="Lee J.H."/>
            <person name="Choi E."/>
            <person name="Choi E."/>
            <person name="Lee S.E."/>
            <person name="Jeon J."/>
            <person name="Kim H."/>
            <person name="Choi G."/>
            <person name="Song H."/>
            <person name="Lee J."/>
            <person name="Lee S.C."/>
            <person name="Kwon J.K."/>
            <person name="Lee H.Y."/>
            <person name="Koo N."/>
            <person name="Hong Y."/>
            <person name="Kim R.W."/>
            <person name="Kang W.H."/>
            <person name="Huh J.H."/>
            <person name="Kang B.C."/>
            <person name="Yang T.J."/>
            <person name="Lee Y.H."/>
            <person name="Bennetzen J.L."/>
            <person name="Choi D."/>
        </authorList>
    </citation>
    <scope>NUCLEOTIDE SEQUENCE [LARGE SCALE GENOMIC DNA]</scope>
    <source>
        <strain evidence="2">cv. PBC81</strain>
    </source>
</reference>
<gene>
    <name evidence="1" type="ORF">CQW23_12697</name>
</gene>
<dbReference type="AlphaFoldDB" id="A0A2G2WTJ2"/>
<name>A0A2G2WTJ2_CAPBA</name>
<evidence type="ECO:0000313" key="2">
    <source>
        <dbReference type="Proteomes" id="UP000224567"/>
    </source>
</evidence>